<dbReference type="GO" id="GO:0051225">
    <property type="term" value="P:spindle assembly"/>
    <property type="evidence" value="ECO:0007669"/>
    <property type="project" value="TreeGrafter"/>
</dbReference>
<feature type="non-terminal residue" evidence="10">
    <location>
        <position position="533"/>
    </location>
</feature>
<feature type="compositionally biased region" description="Polar residues" evidence="7">
    <location>
        <begin position="222"/>
        <end position="232"/>
    </location>
</feature>
<sequence>MVQLQSQSSSCLLQELVLALSGHTGDVFVHKSSTKSQNGAGEHKLLESWTKDVQIANDLTWVAPAERELMNEVAKLGFHCRELRKFCAWETRARMQNVGSPYCCAFAEGLSELLSVYQVALLQLQQHLLQEPEAPLAGLPFLLSEFQVLLPMLHQMTYKIQAQDLTGGSLLHLVAMQVQTGNPTLHSCLLRLQWHCHNALFKQLTAWMLHGLLIDPQQESFIQRQEPQQQPPGLSEAAGTSGPLSSPTPPVHISSQHDEAVGWHEGFQVRMAALPPLITLKTAESILFIGKAVRVLQRSKVHLPGPPLLTQADLAAFAEALQALQAAPALNRTHLEQTIEDIRTAVAGRLWQLISEQANLSTHLNALRDYFLLGRGDFLQAFLIESRSLMALPPRPSTAEEDDPVFAHLTPSILPPEEALPLSERNSNQGPNGKRRGLHVPAVDQWARLNLQLHIRWPLHLLLTPQVLERYQAMFRYLLLLKRTALTLDAAWSVLRRRTAASAARQPALVPLTHLRHQMAHFISNLLVYIQTD</sequence>
<evidence type="ECO:0000256" key="3">
    <source>
        <dbReference type="ARBA" id="ARBA00022490"/>
    </source>
</evidence>
<dbReference type="GO" id="GO:0005874">
    <property type="term" value="C:microtubule"/>
    <property type="evidence" value="ECO:0007669"/>
    <property type="project" value="UniProtKB-KW"/>
</dbReference>
<accession>A0AAW1TJ17</accession>
<dbReference type="GO" id="GO:0031122">
    <property type="term" value="P:cytoplasmic microtubule organization"/>
    <property type="evidence" value="ECO:0007669"/>
    <property type="project" value="TreeGrafter"/>
</dbReference>
<dbReference type="GO" id="GO:0007020">
    <property type="term" value="P:microtubule nucleation"/>
    <property type="evidence" value="ECO:0007669"/>
    <property type="project" value="InterPro"/>
</dbReference>
<evidence type="ECO:0000256" key="7">
    <source>
        <dbReference type="SAM" id="MobiDB-lite"/>
    </source>
</evidence>
<feature type="domain" description="Gamma tubulin complex component C-terminal" evidence="8">
    <location>
        <begin position="360"/>
        <end position="532"/>
    </location>
</feature>
<evidence type="ECO:0000259" key="9">
    <source>
        <dbReference type="Pfam" id="PF17681"/>
    </source>
</evidence>
<protein>
    <recommendedName>
        <fullName evidence="6">Gamma-tubulin complex component</fullName>
    </recommendedName>
</protein>
<evidence type="ECO:0000313" key="10">
    <source>
        <dbReference type="EMBL" id="KAK9868295.1"/>
    </source>
</evidence>
<dbReference type="InterPro" id="IPR040457">
    <property type="entry name" value="GCP_C"/>
</dbReference>
<dbReference type="GO" id="GO:0051011">
    <property type="term" value="F:microtubule minus-end binding"/>
    <property type="evidence" value="ECO:0007669"/>
    <property type="project" value="TreeGrafter"/>
</dbReference>
<dbReference type="Pfam" id="PF04130">
    <property type="entry name" value="GCP_C_terminal"/>
    <property type="match status" value="1"/>
</dbReference>
<gene>
    <name evidence="10" type="ORF">WJX84_009043</name>
</gene>
<reference evidence="10 11" key="1">
    <citation type="journal article" date="2024" name="Nat. Commun.">
        <title>Phylogenomics reveals the evolutionary origins of lichenization in chlorophyte algae.</title>
        <authorList>
            <person name="Puginier C."/>
            <person name="Libourel C."/>
            <person name="Otte J."/>
            <person name="Skaloud P."/>
            <person name="Haon M."/>
            <person name="Grisel S."/>
            <person name="Petersen M."/>
            <person name="Berrin J.G."/>
            <person name="Delaux P.M."/>
            <person name="Dal Grande F."/>
            <person name="Keller J."/>
        </authorList>
    </citation>
    <scope>NUCLEOTIDE SEQUENCE [LARGE SCALE GENOMIC DNA]</scope>
    <source>
        <strain evidence="10 11">SAG 2523</strain>
    </source>
</reference>
<organism evidence="10 11">
    <name type="scientific">Apatococcus fuscideae</name>
    <dbReference type="NCBI Taxonomy" id="2026836"/>
    <lineage>
        <taxon>Eukaryota</taxon>
        <taxon>Viridiplantae</taxon>
        <taxon>Chlorophyta</taxon>
        <taxon>core chlorophytes</taxon>
        <taxon>Trebouxiophyceae</taxon>
        <taxon>Chlorellales</taxon>
        <taxon>Chlorellaceae</taxon>
        <taxon>Apatococcus</taxon>
    </lineage>
</organism>
<feature type="region of interest" description="Disordered" evidence="7">
    <location>
        <begin position="417"/>
        <end position="436"/>
    </location>
</feature>
<dbReference type="GO" id="GO:0000922">
    <property type="term" value="C:spindle pole"/>
    <property type="evidence" value="ECO:0007669"/>
    <property type="project" value="InterPro"/>
</dbReference>
<comment type="function">
    <text evidence="6">Component of the gamma-tubulin ring complex (gTuRC) which mediates microtubule nucleation.</text>
</comment>
<dbReference type="Gene3D" id="1.20.120.1900">
    <property type="entry name" value="Gamma-tubulin complex, C-terminal domain"/>
    <property type="match status" value="1"/>
</dbReference>
<evidence type="ECO:0000259" key="8">
    <source>
        <dbReference type="Pfam" id="PF04130"/>
    </source>
</evidence>
<dbReference type="GO" id="GO:0000930">
    <property type="term" value="C:gamma-tubulin complex"/>
    <property type="evidence" value="ECO:0007669"/>
    <property type="project" value="TreeGrafter"/>
</dbReference>
<dbReference type="PANTHER" id="PTHR19302:SF27">
    <property type="entry name" value="GAMMA-TUBULIN COMPLEX COMPONENT 4"/>
    <property type="match status" value="1"/>
</dbReference>
<evidence type="ECO:0000256" key="6">
    <source>
        <dbReference type="RuleBase" id="RU363050"/>
    </source>
</evidence>
<comment type="similarity">
    <text evidence="2 6">Belongs to the TUBGCP family.</text>
</comment>
<evidence type="ECO:0000256" key="1">
    <source>
        <dbReference type="ARBA" id="ARBA00004267"/>
    </source>
</evidence>
<dbReference type="AlphaFoldDB" id="A0AAW1TJ17"/>
<dbReference type="GO" id="GO:0000278">
    <property type="term" value="P:mitotic cell cycle"/>
    <property type="evidence" value="ECO:0007669"/>
    <property type="project" value="TreeGrafter"/>
</dbReference>
<dbReference type="InterPro" id="IPR007259">
    <property type="entry name" value="GCP"/>
</dbReference>
<dbReference type="Proteomes" id="UP001485043">
    <property type="component" value="Unassembled WGS sequence"/>
</dbReference>
<dbReference type="GO" id="GO:0051321">
    <property type="term" value="P:meiotic cell cycle"/>
    <property type="evidence" value="ECO:0007669"/>
    <property type="project" value="TreeGrafter"/>
</dbReference>
<evidence type="ECO:0000313" key="11">
    <source>
        <dbReference type="Proteomes" id="UP001485043"/>
    </source>
</evidence>
<dbReference type="EMBL" id="JALJOV010000036">
    <property type="protein sequence ID" value="KAK9868295.1"/>
    <property type="molecule type" value="Genomic_DNA"/>
</dbReference>
<dbReference type="InterPro" id="IPR042241">
    <property type="entry name" value="GCP_C_sf"/>
</dbReference>
<evidence type="ECO:0000256" key="5">
    <source>
        <dbReference type="ARBA" id="ARBA00023212"/>
    </source>
</evidence>
<feature type="region of interest" description="Disordered" evidence="7">
    <location>
        <begin position="222"/>
        <end position="254"/>
    </location>
</feature>
<keyword evidence="11" id="KW-1185">Reference proteome</keyword>
<comment type="subcellular location">
    <subcellularLocation>
        <location evidence="1 6">Cytoplasm</location>
        <location evidence="1 6">Cytoskeleton</location>
        <location evidence="1 6">Microtubule organizing center</location>
    </subcellularLocation>
</comment>
<feature type="domain" description="Gamma tubulin complex component protein N-terminal" evidence="9">
    <location>
        <begin position="13"/>
        <end position="355"/>
    </location>
</feature>
<keyword evidence="5 6" id="KW-0206">Cytoskeleton</keyword>
<dbReference type="Pfam" id="PF17681">
    <property type="entry name" value="GCP_N_terminal"/>
    <property type="match status" value="1"/>
</dbReference>
<keyword evidence="4 6" id="KW-0493">Microtubule</keyword>
<dbReference type="InterPro" id="IPR041470">
    <property type="entry name" value="GCP_N"/>
</dbReference>
<keyword evidence="3 6" id="KW-0963">Cytoplasm</keyword>
<evidence type="ECO:0000256" key="4">
    <source>
        <dbReference type="ARBA" id="ARBA00022701"/>
    </source>
</evidence>
<proteinExistence type="inferred from homology"/>
<evidence type="ECO:0000256" key="2">
    <source>
        <dbReference type="ARBA" id="ARBA00010337"/>
    </source>
</evidence>
<comment type="caution">
    <text evidence="10">The sequence shown here is derived from an EMBL/GenBank/DDBJ whole genome shotgun (WGS) entry which is preliminary data.</text>
</comment>
<dbReference type="PANTHER" id="PTHR19302">
    <property type="entry name" value="GAMMA TUBULIN COMPLEX PROTEIN"/>
    <property type="match status" value="1"/>
</dbReference>
<name>A0AAW1TJ17_9CHLO</name>
<dbReference type="GO" id="GO:0043015">
    <property type="term" value="F:gamma-tubulin binding"/>
    <property type="evidence" value="ECO:0007669"/>
    <property type="project" value="InterPro"/>
</dbReference>